<sequence>MARHFRFALGGVLCAAVIGVASGAAGPGHAADAPAVPDYAPTPESLSRHDSPQWFDDAKIGYMIHWGPYSVPAFGAAGHYAEWYWNQLGNAGTPTYNHHREFYGEDFSYDDFIEQWDPDEFDPRQWLSLFVEGGGKYFVVTSKHHDGVALWDTDTTDRDTVALGPHRDLISELIAAARDYPLKKGLYYSLPEWFHPQQPPYLYWPGGPPRHPYTGKEIPYTGYTPLDDYVMNHQYPQMLELVDRFDPDIFWCDIGGPNNSNEFMAYYFNQAKNRDEPKDVTVNNRCGNGTYDYFTRDNLQEPRIRKDKWESPRTLGTSYGYNAEEATEDLATPNQLIDDLADVVSKNGNLMINLGPRADGSIPEIQADRVRAVGDWLEINGEAIYGSTYWSYAEDENSNVPVRYTLQDDALYVTALEWPGEQLTLSGDLPLASNSTVTLLGSDGAALPWRRDGDVVSVPMPMEGAAATASEHAYTFKIAARGTGPLLRTEVAIPPVVADESFTAEVTVTNPASARSLAGRIGLDVPTGWSAVPEQAIVTPISPGESRNVEFTVSPPPDVAAGRYSVRSVASFGRLSYPAEGSVLAGYENAAAGRTATQKSLYRGSQGLPELAVDGNTDGSWYNGSVSHTAQPESQAWWQVDLGSVRTIGEIAVWNRTDCCANRLTDYYVFVSDEPFASQSVAEILAQPGVTAHHQPQTAGTPTHIPVDRAGRYVRVQLASPTNPLSLAEVQVFAPRRL</sequence>
<evidence type="ECO:0000256" key="3">
    <source>
        <dbReference type="ARBA" id="ARBA00012662"/>
    </source>
</evidence>
<organism evidence="12 13">
    <name type="scientific">Jiangella asiatica</name>
    <dbReference type="NCBI Taxonomy" id="2530372"/>
    <lineage>
        <taxon>Bacteria</taxon>
        <taxon>Bacillati</taxon>
        <taxon>Actinomycetota</taxon>
        <taxon>Actinomycetes</taxon>
        <taxon>Jiangellales</taxon>
        <taxon>Jiangellaceae</taxon>
        <taxon>Jiangella</taxon>
    </lineage>
</organism>
<dbReference type="PANTHER" id="PTHR10030">
    <property type="entry name" value="ALPHA-L-FUCOSIDASE"/>
    <property type="match status" value="1"/>
</dbReference>
<dbReference type="AlphaFoldDB" id="A0A4R5DBS9"/>
<evidence type="ECO:0000256" key="1">
    <source>
        <dbReference type="ARBA" id="ARBA00004071"/>
    </source>
</evidence>
<dbReference type="Proteomes" id="UP000294739">
    <property type="component" value="Unassembled WGS sequence"/>
</dbReference>
<dbReference type="InterPro" id="IPR000421">
    <property type="entry name" value="FA58C"/>
</dbReference>
<evidence type="ECO:0000256" key="7">
    <source>
        <dbReference type="ARBA" id="ARBA00022837"/>
    </source>
</evidence>
<keyword evidence="8" id="KW-1015">Disulfide bond</keyword>
<dbReference type="InterPro" id="IPR016286">
    <property type="entry name" value="FUC_metazoa-typ"/>
</dbReference>
<dbReference type="EC" id="3.2.1.51" evidence="3"/>
<protein>
    <recommendedName>
        <fullName evidence="3">alpha-L-fucosidase</fullName>
        <ecNumber evidence="3">3.2.1.51</ecNumber>
    </recommendedName>
</protein>
<dbReference type="Gene3D" id="2.60.40.1180">
    <property type="entry name" value="Golgi alpha-mannosidase II"/>
    <property type="match status" value="1"/>
</dbReference>
<evidence type="ECO:0000256" key="6">
    <source>
        <dbReference type="ARBA" id="ARBA00022801"/>
    </source>
</evidence>
<dbReference type="InterPro" id="IPR057739">
    <property type="entry name" value="Glyco_hydro_29_N"/>
</dbReference>
<comment type="caution">
    <text evidence="12">The sequence shown here is derived from an EMBL/GenBank/DDBJ whole genome shotgun (WGS) entry which is preliminary data.</text>
</comment>
<dbReference type="Pfam" id="PF22633">
    <property type="entry name" value="F5_F8_type_C_2"/>
    <property type="match status" value="1"/>
</dbReference>
<dbReference type="InterPro" id="IPR000933">
    <property type="entry name" value="Glyco_hydro_29"/>
</dbReference>
<dbReference type="Gene3D" id="2.60.40.10">
    <property type="entry name" value="Immunoglobulins"/>
    <property type="match status" value="1"/>
</dbReference>
<accession>A0A4R5DBS9</accession>
<dbReference type="SMART" id="SM00812">
    <property type="entry name" value="Alpha_L_fucos"/>
    <property type="match status" value="1"/>
</dbReference>
<name>A0A4R5DBS9_9ACTN</name>
<reference evidence="12 13" key="1">
    <citation type="submission" date="2019-03" db="EMBL/GenBank/DDBJ databases">
        <title>Draft genome sequences of novel Actinobacteria.</title>
        <authorList>
            <person name="Sahin N."/>
            <person name="Ay H."/>
            <person name="Saygin H."/>
        </authorList>
    </citation>
    <scope>NUCLEOTIDE SEQUENCE [LARGE SCALE GENOMIC DNA]</scope>
    <source>
        <strain evidence="12 13">5K138</strain>
    </source>
</reference>
<evidence type="ECO:0000313" key="13">
    <source>
        <dbReference type="Proteomes" id="UP000294739"/>
    </source>
</evidence>
<dbReference type="OrthoDB" id="5526311at2"/>
<dbReference type="RefSeq" id="WP_131893824.1">
    <property type="nucleotide sequence ID" value="NZ_SMKZ01000011.1"/>
</dbReference>
<evidence type="ECO:0000256" key="9">
    <source>
        <dbReference type="ARBA" id="ARBA00023295"/>
    </source>
</evidence>
<dbReference type="InterPro" id="IPR008979">
    <property type="entry name" value="Galactose-bd-like_sf"/>
</dbReference>
<keyword evidence="13" id="KW-1185">Reference proteome</keyword>
<dbReference type="InterPro" id="IPR017853">
    <property type="entry name" value="GH"/>
</dbReference>
<dbReference type="GO" id="GO:0006004">
    <property type="term" value="P:fucose metabolic process"/>
    <property type="evidence" value="ECO:0007669"/>
    <property type="project" value="InterPro"/>
</dbReference>
<dbReference type="GO" id="GO:0046872">
    <property type="term" value="F:metal ion binding"/>
    <property type="evidence" value="ECO:0007669"/>
    <property type="project" value="UniProtKB-KW"/>
</dbReference>
<dbReference type="GO" id="GO:0005764">
    <property type="term" value="C:lysosome"/>
    <property type="evidence" value="ECO:0007669"/>
    <property type="project" value="TreeGrafter"/>
</dbReference>
<dbReference type="PROSITE" id="PS50022">
    <property type="entry name" value="FA58C_3"/>
    <property type="match status" value="1"/>
</dbReference>
<evidence type="ECO:0000256" key="10">
    <source>
        <dbReference type="SAM" id="SignalP"/>
    </source>
</evidence>
<comment type="similarity">
    <text evidence="2">Belongs to the glycosyl hydrolase 29 family.</text>
</comment>
<feature type="chain" id="PRO_5020921997" description="alpha-L-fucosidase" evidence="10">
    <location>
        <begin position="31"/>
        <end position="738"/>
    </location>
</feature>
<dbReference type="Pfam" id="PF10633">
    <property type="entry name" value="NPCBM_assoc"/>
    <property type="match status" value="1"/>
</dbReference>
<dbReference type="InterPro" id="IPR013780">
    <property type="entry name" value="Glyco_hydro_b"/>
</dbReference>
<dbReference type="SUPFAM" id="SSF49785">
    <property type="entry name" value="Galactose-binding domain-like"/>
    <property type="match status" value="1"/>
</dbReference>
<keyword evidence="9" id="KW-0326">Glycosidase</keyword>
<dbReference type="GO" id="GO:0016139">
    <property type="term" value="P:glycoside catabolic process"/>
    <property type="evidence" value="ECO:0007669"/>
    <property type="project" value="TreeGrafter"/>
</dbReference>
<evidence type="ECO:0000313" key="12">
    <source>
        <dbReference type="EMBL" id="TDE11139.1"/>
    </source>
</evidence>
<evidence type="ECO:0000256" key="4">
    <source>
        <dbReference type="ARBA" id="ARBA00022723"/>
    </source>
</evidence>
<feature type="signal peptide" evidence="10">
    <location>
        <begin position="1"/>
        <end position="30"/>
    </location>
</feature>
<dbReference type="SUPFAM" id="SSF51445">
    <property type="entry name" value="(Trans)glycosidases"/>
    <property type="match status" value="1"/>
</dbReference>
<dbReference type="PANTHER" id="PTHR10030:SF37">
    <property type="entry name" value="ALPHA-L-FUCOSIDASE-RELATED"/>
    <property type="match status" value="1"/>
</dbReference>
<keyword evidence="7" id="KW-0106">Calcium</keyword>
<dbReference type="InterPro" id="IPR018905">
    <property type="entry name" value="A-galactase_NEW3"/>
</dbReference>
<dbReference type="SMART" id="SM00607">
    <property type="entry name" value="FTP"/>
    <property type="match status" value="1"/>
</dbReference>
<dbReference type="Pfam" id="PF01120">
    <property type="entry name" value="Alpha_L_fucos"/>
    <property type="match status" value="1"/>
</dbReference>
<dbReference type="InterPro" id="IPR013783">
    <property type="entry name" value="Ig-like_fold"/>
</dbReference>
<dbReference type="InterPro" id="IPR006585">
    <property type="entry name" value="FTP1"/>
</dbReference>
<feature type="domain" description="F5/8 type C" evidence="11">
    <location>
        <begin position="580"/>
        <end position="735"/>
    </location>
</feature>
<dbReference type="GO" id="GO:0004560">
    <property type="term" value="F:alpha-L-fucosidase activity"/>
    <property type="evidence" value="ECO:0007669"/>
    <property type="project" value="InterPro"/>
</dbReference>
<gene>
    <name evidence="12" type="ORF">E1269_09700</name>
</gene>
<evidence type="ECO:0000256" key="5">
    <source>
        <dbReference type="ARBA" id="ARBA00022729"/>
    </source>
</evidence>
<keyword evidence="5 10" id="KW-0732">Signal</keyword>
<dbReference type="InParanoid" id="A0A4R5DBS9"/>
<comment type="function">
    <text evidence="1">Alpha-L-fucosidase is responsible for hydrolyzing the alpha-1,6-linked fucose joined to the reducing-end N-acetylglucosamine of the carbohydrate moieties of glycoproteins.</text>
</comment>
<proteinExistence type="inferred from homology"/>
<dbReference type="Pfam" id="PF16757">
    <property type="entry name" value="Fucosidase_C"/>
    <property type="match status" value="1"/>
</dbReference>
<dbReference type="Gene3D" id="2.60.120.260">
    <property type="entry name" value="Galactose-binding domain-like"/>
    <property type="match status" value="1"/>
</dbReference>
<evidence type="ECO:0000259" key="11">
    <source>
        <dbReference type="PROSITE" id="PS50022"/>
    </source>
</evidence>
<dbReference type="InterPro" id="IPR031919">
    <property type="entry name" value="Fucosidase_C"/>
</dbReference>
<dbReference type="EMBL" id="SMKZ01000011">
    <property type="protein sequence ID" value="TDE11139.1"/>
    <property type="molecule type" value="Genomic_DNA"/>
</dbReference>
<keyword evidence="4" id="KW-0479">Metal-binding</keyword>
<evidence type="ECO:0000256" key="2">
    <source>
        <dbReference type="ARBA" id="ARBA00007951"/>
    </source>
</evidence>
<dbReference type="PRINTS" id="PR00741">
    <property type="entry name" value="GLHYDRLASE29"/>
</dbReference>
<keyword evidence="6" id="KW-0378">Hydrolase</keyword>
<dbReference type="Gene3D" id="3.20.20.80">
    <property type="entry name" value="Glycosidases"/>
    <property type="match status" value="1"/>
</dbReference>
<evidence type="ECO:0000256" key="8">
    <source>
        <dbReference type="ARBA" id="ARBA00023157"/>
    </source>
</evidence>